<feature type="region of interest" description="Disordered" evidence="1">
    <location>
        <begin position="310"/>
        <end position="346"/>
    </location>
</feature>
<keyword evidence="3" id="KW-1185">Reference proteome</keyword>
<sequence>MLRIPQMAMVPVETKSKLSILTLAGKEQPLSRSPAACARAPAHQRTRIVRSRARVYAYAKRKHMTTISWRWRDGSRDNCGYVLFSVRVCVFVCVWPWYSHRTFILCMNSRLYRCSHKMNANMMERRRKVTEELISQIEGCLPDRLLREQFSDLYHPIPALVPQISGHSSFRTVCSSTTSKKATFDSPNSALENIPPMNKNSPQTSIKDAETNHLNKGGGPDEASLSNTGELSSYVPKASDLEPGVNWRLLQQIRSRNASKFAQSNEKRGLPSASHASPLNEAQYLDKSSAVTAFTTKSILTRPSIGENRDLLAEDTRSRARSLTKKATNEKGERRPSQQRRNLHDSQLIAKIRTQKPSDCLSERQLNGYRSLQRRLEYDPRASVAKERLKSKIWENRNNNADGSCATPTSNRDGEVGEAAKAKATGRQSSIDSKVQSPPGQRKLIGVTQRTDSPAPRCKSYSDAAVEVISQKLDRLAKHVIHLRRLVERDYSEVGYCSAGDDIYADEEVGAVSNGRPTGMHPSIASSLRSIRLLEANVQEIFDLLYLDEARIWSPLGLENQ</sequence>
<protein>
    <submittedName>
        <fullName evidence="2">Uncharacterized protein</fullName>
    </submittedName>
</protein>
<evidence type="ECO:0000313" key="2">
    <source>
        <dbReference type="EMBL" id="EUB61036.1"/>
    </source>
</evidence>
<gene>
    <name evidence="2" type="ORF">EGR_04069</name>
</gene>
<organism evidence="2 3">
    <name type="scientific">Echinococcus granulosus</name>
    <name type="common">Hydatid tapeworm</name>
    <dbReference type="NCBI Taxonomy" id="6210"/>
    <lineage>
        <taxon>Eukaryota</taxon>
        <taxon>Metazoa</taxon>
        <taxon>Spiralia</taxon>
        <taxon>Lophotrochozoa</taxon>
        <taxon>Platyhelminthes</taxon>
        <taxon>Cestoda</taxon>
        <taxon>Eucestoda</taxon>
        <taxon>Cyclophyllidea</taxon>
        <taxon>Taeniidae</taxon>
        <taxon>Echinococcus</taxon>
        <taxon>Echinococcus granulosus group</taxon>
    </lineage>
</organism>
<dbReference type="AlphaFoldDB" id="W6UIR4"/>
<dbReference type="OrthoDB" id="6266662at2759"/>
<dbReference type="RefSeq" id="XP_024352232.1">
    <property type="nucleotide sequence ID" value="XM_024493318.1"/>
</dbReference>
<name>W6UIR4_ECHGR</name>
<dbReference type="KEGG" id="egl:EGR_04069"/>
<feature type="compositionally biased region" description="Polar residues" evidence="1">
    <location>
        <begin position="397"/>
        <end position="411"/>
    </location>
</feature>
<dbReference type="GeneID" id="36339784"/>
<dbReference type="OMA" id="DLYHPIP"/>
<dbReference type="Proteomes" id="UP000019149">
    <property type="component" value="Unassembled WGS sequence"/>
</dbReference>
<feature type="region of interest" description="Disordered" evidence="1">
    <location>
        <begin position="259"/>
        <end position="278"/>
    </location>
</feature>
<feature type="compositionally biased region" description="Basic and acidic residues" evidence="1">
    <location>
        <begin position="412"/>
        <end position="421"/>
    </location>
</feature>
<feature type="compositionally biased region" description="Basic and acidic residues" evidence="1">
    <location>
        <begin position="327"/>
        <end position="336"/>
    </location>
</feature>
<feature type="compositionally biased region" description="Polar residues" evidence="1">
    <location>
        <begin position="179"/>
        <end position="191"/>
    </location>
</feature>
<feature type="region of interest" description="Disordered" evidence="1">
    <location>
        <begin position="179"/>
        <end position="229"/>
    </location>
</feature>
<feature type="compositionally biased region" description="Polar residues" evidence="1">
    <location>
        <begin position="426"/>
        <end position="439"/>
    </location>
</feature>
<reference evidence="2 3" key="1">
    <citation type="journal article" date="2013" name="Nat. Genet.">
        <title>The genome of the hydatid tapeworm Echinococcus granulosus.</title>
        <authorList>
            <person name="Zheng H."/>
            <person name="Zhang W."/>
            <person name="Zhang L."/>
            <person name="Zhang Z."/>
            <person name="Li J."/>
            <person name="Lu G."/>
            <person name="Zhu Y."/>
            <person name="Wang Y."/>
            <person name="Huang Y."/>
            <person name="Liu J."/>
            <person name="Kang H."/>
            <person name="Chen J."/>
            <person name="Wang L."/>
            <person name="Chen A."/>
            <person name="Yu S."/>
            <person name="Gao Z."/>
            <person name="Jin L."/>
            <person name="Gu W."/>
            <person name="Wang Z."/>
            <person name="Zhao L."/>
            <person name="Shi B."/>
            <person name="Wen H."/>
            <person name="Lin R."/>
            <person name="Jones M.K."/>
            <person name="Brejova B."/>
            <person name="Vinar T."/>
            <person name="Zhao G."/>
            <person name="McManus D.P."/>
            <person name="Chen Z."/>
            <person name="Zhou Y."/>
            <person name="Wang S."/>
        </authorList>
    </citation>
    <scope>NUCLEOTIDE SEQUENCE [LARGE SCALE GENOMIC DNA]</scope>
</reference>
<evidence type="ECO:0000313" key="3">
    <source>
        <dbReference type="Proteomes" id="UP000019149"/>
    </source>
</evidence>
<evidence type="ECO:0000256" key="1">
    <source>
        <dbReference type="SAM" id="MobiDB-lite"/>
    </source>
</evidence>
<proteinExistence type="predicted"/>
<feature type="region of interest" description="Disordered" evidence="1">
    <location>
        <begin position="397"/>
        <end position="458"/>
    </location>
</feature>
<dbReference type="EMBL" id="APAU02000024">
    <property type="protein sequence ID" value="EUB61036.1"/>
    <property type="molecule type" value="Genomic_DNA"/>
</dbReference>
<comment type="caution">
    <text evidence="2">The sequence shown here is derived from an EMBL/GenBank/DDBJ whole genome shotgun (WGS) entry which is preliminary data.</text>
</comment>
<dbReference type="CTD" id="36339784"/>
<accession>W6UIR4</accession>